<keyword evidence="3" id="KW-1003">Cell membrane</keyword>
<evidence type="ECO:0000313" key="10">
    <source>
        <dbReference type="EMBL" id="AMG00828.1"/>
    </source>
</evidence>
<keyword evidence="6 9" id="KW-1133">Transmembrane helix</keyword>
<dbReference type="RefSeq" id="WP_061066431.1">
    <property type="nucleotide sequence ID" value="NZ_CP014039.2"/>
</dbReference>
<accession>A0ABM5Y529</accession>
<evidence type="ECO:0000256" key="2">
    <source>
        <dbReference type="ARBA" id="ARBA00022448"/>
    </source>
</evidence>
<evidence type="ECO:0008006" key="12">
    <source>
        <dbReference type="Google" id="ProtNLM"/>
    </source>
</evidence>
<dbReference type="PANTHER" id="PTHR30574">
    <property type="entry name" value="INNER MEMBRANE PROTEIN YEDE"/>
    <property type="match status" value="1"/>
</dbReference>
<evidence type="ECO:0000256" key="6">
    <source>
        <dbReference type="ARBA" id="ARBA00022989"/>
    </source>
</evidence>
<keyword evidence="11" id="KW-1185">Reference proteome</keyword>
<reference evidence="10" key="1">
    <citation type="submission" date="2018-01" db="EMBL/GenBank/DDBJ databases">
        <title>FDA dAtabase for Regulatory Grade micrObial Sequences (FDA-ARGOS): Supporting development and validation of Infectious Disease Dx tests.</title>
        <authorList>
            <person name="Hoffmann M."/>
            <person name="Allard M."/>
            <person name="Evans P."/>
            <person name="Brown E."/>
            <person name="Tallon L."/>
            <person name="Sadzewicz L."/>
            <person name="Sengamalay N."/>
            <person name="Ott S."/>
            <person name="Godinez A."/>
            <person name="Nagaraj S."/>
            <person name="Vyas G."/>
            <person name="Aluvathingal J."/>
            <person name="Nadendla S."/>
            <person name="Geyer C."/>
            <person name="Sichtig H."/>
        </authorList>
    </citation>
    <scope>NUCLEOTIDE SEQUENCE</scope>
    <source>
        <strain evidence="10">FDAARGOS_107</strain>
    </source>
</reference>
<evidence type="ECO:0000256" key="8">
    <source>
        <dbReference type="ARBA" id="ARBA00035655"/>
    </source>
</evidence>
<evidence type="ECO:0000313" key="11">
    <source>
        <dbReference type="Proteomes" id="UP000067422"/>
    </source>
</evidence>
<sequence length="139" mass="14163">MFEVPWMSLLGGVMVGASAVVLMLFNGKTAGISGILNGAVENADRVWRIVFLIAMALGGVFAVYALGGYVPTEYSGSLGLVVVAGLLVGVGTRIGNGCTSGHGICGMGRFSIRSVVATCTFMATAMLTVLLVSQGIVSL</sequence>
<comment type="subcellular location">
    <subcellularLocation>
        <location evidence="1">Cell inner membrane</location>
        <topology evidence="1">Multi-pass membrane protein</topology>
    </subcellularLocation>
</comment>
<dbReference type="PANTHER" id="PTHR30574:SF1">
    <property type="entry name" value="SULPHUR TRANSPORT DOMAIN-CONTAINING PROTEIN"/>
    <property type="match status" value="1"/>
</dbReference>
<gene>
    <name evidence="10" type="ORF">AL538_24450</name>
</gene>
<evidence type="ECO:0000256" key="7">
    <source>
        <dbReference type="ARBA" id="ARBA00023136"/>
    </source>
</evidence>
<dbReference type="Pfam" id="PF04143">
    <property type="entry name" value="Sulf_transp"/>
    <property type="match status" value="1"/>
</dbReference>
<evidence type="ECO:0000256" key="9">
    <source>
        <dbReference type="SAM" id="Phobius"/>
    </source>
</evidence>
<dbReference type="Proteomes" id="UP000067422">
    <property type="component" value="Chromosome 2"/>
</dbReference>
<evidence type="ECO:0000256" key="4">
    <source>
        <dbReference type="ARBA" id="ARBA00022519"/>
    </source>
</evidence>
<keyword evidence="2" id="KW-0813">Transport</keyword>
<feature type="transmembrane region" description="Helical" evidence="9">
    <location>
        <begin position="76"/>
        <end position="94"/>
    </location>
</feature>
<dbReference type="EMBL" id="CP014039">
    <property type="protein sequence ID" value="AMG00828.1"/>
    <property type="molecule type" value="Genomic_DNA"/>
</dbReference>
<keyword evidence="4" id="KW-0997">Cell inner membrane</keyword>
<keyword evidence="5 9" id="KW-0812">Transmembrane</keyword>
<protein>
    <recommendedName>
        <fullName evidence="12">Sulphur transport domain-containing protein</fullName>
    </recommendedName>
</protein>
<feature type="transmembrane region" description="Helical" evidence="9">
    <location>
        <begin position="115"/>
        <end position="137"/>
    </location>
</feature>
<evidence type="ECO:0000256" key="1">
    <source>
        <dbReference type="ARBA" id="ARBA00004429"/>
    </source>
</evidence>
<evidence type="ECO:0000256" key="3">
    <source>
        <dbReference type="ARBA" id="ARBA00022475"/>
    </source>
</evidence>
<comment type="similarity">
    <text evidence="8">Belongs to the TsuA/YedE (TC 9.B.102) family.</text>
</comment>
<proteinExistence type="inferred from homology"/>
<organism evidence="10 11">
    <name type="scientific">Vibrio harveyi</name>
    <name type="common">Beneckea harveyi</name>
    <dbReference type="NCBI Taxonomy" id="669"/>
    <lineage>
        <taxon>Bacteria</taxon>
        <taxon>Pseudomonadati</taxon>
        <taxon>Pseudomonadota</taxon>
        <taxon>Gammaproteobacteria</taxon>
        <taxon>Vibrionales</taxon>
        <taxon>Vibrionaceae</taxon>
        <taxon>Vibrio</taxon>
    </lineage>
</organism>
<dbReference type="InterPro" id="IPR007272">
    <property type="entry name" value="Sulf_transp_TsuA/YedE"/>
</dbReference>
<feature type="transmembrane region" description="Helical" evidence="9">
    <location>
        <begin position="46"/>
        <end position="70"/>
    </location>
</feature>
<evidence type="ECO:0000256" key="5">
    <source>
        <dbReference type="ARBA" id="ARBA00022692"/>
    </source>
</evidence>
<feature type="transmembrane region" description="Helical" evidence="9">
    <location>
        <begin position="6"/>
        <end position="25"/>
    </location>
</feature>
<keyword evidence="7 9" id="KW-0472">Membrane</keyword>
<name>A0ABM5Y529_VIBHA</name>